<feature type="region of interest" description="Disordered" evidence="1">
    <location>
        <begin position="184"/>
        <end position="221"/>
    </location>
</feature>
<protein>
    <submittedName>
        <fullName evidence="2">Uncharacterized protein</fullName>
    </submittedName>
</protein>
<sequence>MSLFNNLAKQAEKVANFKAEIPSNALSNMMPSDGVPFMTKFEVQKLLTVERYDDETGFKFTYYVDADVAESLPKKEVSQKVLHVLQTTKNDIRFVLLSGNPSNSWNRSKLDAVKVSDEGKVISVKRNKEASVYSYSIEHDIAPFDIDMSLVEKAFDETFGGDFYIDSLEHPIAQAMLENQGELVDVDGGDTESNQVDTDADDKRPYDPSEYGIFSNDPEPLEELEEIDELEDVEIEDSIDFDDLDFDEIAA</sequence>
<name>A0A4U1YUP3_9VIBR</name>
<evidence type="ECO:0000313" key="3">
    <source>
        <dbReference type="Proteomes" id="UP000305234"/>
    </source>
</evidence>
<dbReference type="Proteomes" id="UP000305234">
    <property type="component" value="Unassembled WGS sequence"/>
</dbReference>
<dbReference type="RefSeq" id="WP_017107724.1">
    <property type="nucleotide sequence ID" value="NZ_SYUW01000038.1"/>
</dbReference>
<comment type="caution">
    <text evidence="2">The sequence shown here is derived from an EMBL/GenBank/DDBJ whole genome shotgun (WGS) entry which is preliminary data.</text>
</comment>
<gene>
    <name evidence="2" type="ORF">FCV52_13245</name>
</gene>
<dbReference type="AlphaFoldDB" id="A0A4U1YUP3"/>
<evidence type="ECO:0000313" key="2">
    <source>
        <dbReference type="EMBL" id="TKF25125.1"/>
    </source>
</evidence>
<accession>A0A4U1YUP3</accession>
<reference evidence="2 3" key="1">
    <citation type="submission" date="2019-04" db="EMBL/GenBank/DDBJ databases">
        <title>A reverse ecology approach based on a biological definition of microbial populations.</title>
        <authorList>
            <person name="Arevalo P."/>
            <person name="Vaninsberghe D."/>
            <person name="Elsherbini J."/>
            <person name="Gore J."/>
            <person name="Polz M."/>
        </authorList>
    </citation>
    <scope>NUCLEOTIDE SEQUENCE [LARGE SCALE GENOMIC DNA]</scope>
    <source>
        <strain evidence="2 3">10N.261.46.E4</strain>
    </source>
</reference>
<organism evidence="2 3">
    <name type="scientific">Vibrio kanaloae</name>
    <dbReference type="NCBI Taxonomy" id="170673"/>
    <lineage>
        <taxon>Bacteria</taxon>
        <taxon>Pseudomonadati</taxon>
        <taxon>Pseudomonadota</taxon>
        <taxon>Gammaproteobacteria</taxon>
        <taxon>Vibrionales</taxon>
        <taxon>Vibrionaceae</taxon>
        <taxon>Vibrio</taxon>
    </lineage>
</organism>
<evidence type="ECO:0000256" key="1">
    <source>
        <dbReference type="SAM" id="MobiDB-lite"/>
    </source>
</evidence>
<proteinExistence type="predicted"/>
<dbReference type="EMBL" id="SYUW01000038">
    <property type="protein sequence ID" value="TKF25125.1"/>
    <property type="molecule type" value="Genomic_DNA"/>
</dbReference>